<gene>
    <name evidence="3" type="ORF">QGM71_16580</name>
</gene>
<protein>
    <recommendedName>
        <fullName evidence="5">Lipoprotein</fullName>
    </recommendedName>
</protein>
<feature type="region of interest" description="Disordered" evidence="1">
    <location>
        <begin position="18"/>
        <end position="44"/>
    </location>
</feature>
<dbReference type="Proteomes" id="UP001335737">
    <property type="component" value="Unassembled WGS sequence"/>
</dbReference>
<name>A0ABU6KJ14_9BACI</name>
<evidence type="ECO:0000313" key="4">
    <source>
        <dbReference type="Proteomes" id="UP001335737"/>
    </source>
</evidence>
<evidence type="ECO:0000256" key="1">
    <source>
        <dbReference type="SAM" id="MobiDB-lite"/>
    </source>
</evidence>
<feature type="chain" id="PRO_5045372833" description="Lipoprotein" evidence="2">
    <location>
        <begin position="22"/>
        <end position="115"/>
    </location>
</feature>
<comment type="caution">
    <text evidence="3">The sequence shown here is derived from an EMBL/GenBank/DDBJ whole genome shotgun (WGS) entry which is preliminary data.</text>
</comment>
<feature type="signal peptide" evidence="2">
    <location>
        <begin position="1"/>
        <end position="21"/>
    </location>
</feature>
<proteinExistence type="predicted"/>
<keyword evidence="4" id="KW-1185">Reference proteome</keyword>
<sequence>MKKLLLVVFMGLLLTACTDNNDDQTKDSNQEESETTEADKHAGDIKEMEEYVILDDHIDLESLQMETQEDNSDIRVNFFEDELGEKLYKSVFVKDTNRLKIIDLDGEGLMFDDII</sequence>
<dbReference type="EMBL" id="JARZFX010000010">
    <property type="protein sequence ID" value="MEC5425103.1"/>
    <property type="molecule type" value="Genomic_DNA"/>
</dbReference>
<dbReference type="PROSITE" id="PS51257">
    <property type="entry name" value="PROKAR_LIPOPROTEIN"/>
    <property type="match status" value="1"/>
</dbReference>
<evidence type="ECO:0000256" key="2">
    <source>
        <dbReference type="SAM" id="SignalP"/>
    </source>
</evidence>
<organism evidence="3 4">
    <name type="scientific">Virgibacillus tibetensis</name>
    <dbReference type="NCBI Taxonomy" id="3042313"/>
    <lineage>
        <taxon>Bacteria</taxon>
        <taxon>Bacillati</taxon>
        <taxon>Bacillota</taxon>
        <taxon>Bacilli</taxon>
        <taxon>Bacillales</taxon>
        <taxon>Bacillaceae</taxon>
        <taxon>Virgibacillus</taxon>
    </lineage>
</organism>
<evidence type="ECO:0008006" key="5">
    <source>
        <dbReference type="Google" id="ProtNLM"/>
    </source>
</evidence>
<accession>A0ABU6KJ14</accession>
<reference evidence="3 4" key="1">
    <citation type="journal article" date="2024" name="Int. J. Syst. Evol. Microbiol.">
        <title>Virgibacillus tibetensis sp. nov., isolated from salt lake on the Tibetan Plateau of China.</title>
        <authorList>
            <person name="Phurbu D."/>
            <person name="Liu Z.-X."/>
            <person name="Wang R."/>
            <person name="Zheng Y.-Y."/>
            <person name="Liu H.-C."/>
            <person name="Zhou Y.-G."/>
            <person name="Yu Y.-J."/>
            <person name="Li A.-H."/>
        </authorList>
    </citation>
    <scope>NUCLEOTIDE SEQUENCE [LARGE SCALE GENOMIC DNA]</scope>
    <source>
        <strain evidence="3 4">C22-A2</strain>
    </source>
</reference>
<dbReference type="RefSeq" id="WP_327608659.1">
    <property type="nucleotide sequence ID" value="NZ_JARZFX010000010.1"/>
</dbReference>
<evidence type="ECO:0000313" key="3">
    <source>
        <dbReference type="EMBL" id="MEC5425103.1"/>
    </source>
</evidence>
<keyword evidence="2" id="KW-0732">Signal</keyword>